<comment type="caution">
    <text evidence="3">The sequence shown here is derived from an EMBL/GenBank/DDBJ whole genome shotgun (WGS) entry which is preliminary data.</text>
</comment>
<protein>
    <submittedName>
        <fullName evidence="3">Uncharacterized protein</fullName>
    </submittedName>
</protein>
<feature type="region of interest" description="Disordered" evidence="1">
    <location>
        <begin position="389"/>
        <end position="428"/>
    </location>
</feature>
<sequence>MSPAPTSSHISLPHQLSILPRSSSDHQATTIAAVLGCLAILIAASIIALLITGKQKEEKRASSSKTKASKKAKARASRQRRHDRLRLREIHQLARQSELDAQLAPPYLPVFPEPVFTTMPEGWTMSQVYPGGYTYTEMHSAATHRPGPVYPAFIPEPRDCELPEELLQYTRPVTRWAEKAHDGKDLQQSPKHLDDQRLTGHVTTSIYSQPQRANRSSALVRPSITLIGELRQDHSIKPMHYASIYAESILGSQADTIPVVEPRDELDDITLEQQQKQQASTTTEAKLDLLQIVDDQDPYLAPFYVVPWEEKSKKPSSSSRPKSSKNEDATYARRHPFSHSRKQKKQTSSGQYPEGVPGGTYWIGKYPQESYSASYPYGFYSSIDAPDPSISSLSRSSTNPSPQSLSVNSTAKEREPTPSRPRSPKGSDMSLFCLRLWFGPLRKKKNVRGMRGN</sequence>
<feature type="compositionally biased region" description="Basic residues" evidence="1">
    <location>
        <begin position="67"/>
        <end position="82"/>
    </location>
</feature>
<evidence type="ECO:0000256" key="2">
    <source>
        <dbReference type="SAM" id="Phobius"/>
    </source>
</evidence>
<evidence type="ECO:0000256" key="1">
    <source>
        <dbReference type="SAM" id="MobiDB-lite"/>
    </source>
</evidence>
<feature type="region of interest" description="Disordered" evidence="1">
    <location>
        <begin position="311"/>
        <end position="357"/>
    </location>
</feature>
<gene>
    <name evidence="3" type="ORF">Cpir12675_004376</name>
</gene>
<feature type="transmembrane region" description="Helical" evidence="2">
    <location>
        <begin position="31"/>
        <end position="51"/>
    </location>
</feature>
<evidence type="ECO:0000313" key="4">
    <source>
        <dbReference type="Proteomes" id="UP001583280"/>
    </source>
</evidence>
<proteinExistence type="predicted"/>
<reference evidence="3 4" key="1">
    <citation type="journal article" date="2024" name="IMA Fungus">
        <title>IMA Genome - F19 : A genome assembly and annotation guide to empower mycologists, including annotated draft genome sequences of Ceratocystis pirilliformis, Diaporthe australafricana, Fusarium ophioides, Paecilomyces lecythidis, and Sporothrix stenoceras.</title>
        <authorList>
            <person name="Aylward J."/>
            <person name="Wilson A.M."/>
            <person name="Visagie C.M."/>
            <person name="Spraker J."/>
            <person name="Barnes I."/>
            <person name="Buitendag C."/>
            <person name="Ceriani C."/>
            <person name="Del Mar Angel L."/>
            <person name="du Plessis D."/>
            <person name="Fuchs T."/>
            <person name="Gasser K."/>
            <person name="Kramer D."/>
            <person name="Li W."/>
            <person name="Munsamy K."/>
            <person name="Piso A."/>
            <person name="Price J.L."/>
            <person name="Sonnekus B."/>
            <person name="Thomas C."/>
            <person name="van der Nest A."/>
            <person name="van Dijk A."/>
            <person name="van Heerden A."/>
            <person name="van Vuuren N."/>
            <person name="Yilmaz N."/>
            <person name="Duong T.A."/>
            <person name="van der Merwe N.A."/>
            <person name="Wingfield M.J."/>
            <person name="Wingfield B.D."/>
        </authorList>
    </citation>
    <scope>NUCLEOTIDE SEQUENCE [LARGE SCALE GENOMIC DNA]</scope>
    <source>
        <strain evidence="3 4">CMW 12675</strain>
    </source>
</reference>
<keyword evidence="2" id="KW-0472">Membrane</keyword>
<dbReference type="EMBL" id="JAWDJO010000121">
    <property type="protein sequence ID" value="KAL1892842.1"/>
    <property type="molecule type" value="Genomic_DNA"/>
</dbReference>
<dbReference type="Proteomes" id="UP001583280">
    <property type="component" value="Unassembled WGS sequence"/>
</dbReference>
<feature type="compositionally biased region" description="Basic residues" evidence="1">
    <location>
        <begin position="332"/>
        <end position="345"/>
    </location>
</feature>
<evidence type="ECO:0000313" key="3">
    <source>
        <dbReference type="EMBL" id="KAL1892842.1"/>
    </source>
</evidence>
<keyword evidence="4" id="KW-1185">Reference proteome</keyword>
<keyword evidence="2" id="KW-1133">Transmembrane helix</keyword>
<organism evidence="3 4">
    <name type="scientific">Ceratocystis pirilliformis</name>
    <dbReference type="NCBI Taxonomy" id="259994"/>
    <lineage>
        <taxon>Eukaryota</taxon>
        <taxon>Fungi</taxon>
        <taxon>Dikarya</taxon>
        <taxon>Ascomycota</taxon>
        <taxon>Pezizomycotina</taxon>
        <taxon>Sordariomycetes</taxon>
        <taxon>Hypocreomycetidae</taxon>
        <taxon>Microascales</taxon>
        <taxon>Ceratocystidaceae</taxon>
        <taxon>Ceratocystis</taxon>
    </lineage>
</organism>
<keyword evidence="2" id="KW-0812">Transmembrane</keyword>
<name>A0ABR3YY53_9PEZI</name>
<feature type="region of interest" description="Disordered" evidence="1">
    <location>
        <begin position="57"/>
        <end position="82"/>
    </location>
</feature>
<accession>A0ABR3YY53</accession>
<feature type="compositionally biased region" description="Low complexity" evidence="1">
    <location>
        <begin position="389"/>
        <end position="406"/>
    </location>
</feature>